<comment type="caution">
    <text evidence="5">The sequence shown here is derived from an EMBL/GenBank/DDBJ whole genome shotgun (WGS) entry which is preliminary data.</text>
</comment>
<proteinExistence type="predicted"/>
<keyword evidence="4" id="KW-0472">Membrane</keyword>
<protein>
    <recommendedName>
        <fullName evidence="7">Heme oxygenase</fullName>
    </recommendedName>
</protein>
<accession>A0AAD7J9Q5</accession>
<evidence type="ECO:0000256" key="2">
    <source>
        <dbReference type="ARBA" id="ARBA00022723"/>
    </source>
</evidence>
<evidence type="ECO:0000256" key="4">
    <source>
        <dbReference type="SAM" id="Phobius"/>
    </source>
</evidence>
<gene>
    <name evidence="5" type="ORF">DFH07DRAFT_958459</name>
</gene>
<evidence type="ECO:0000256" key="1">
    <source>
        <dbReference type="ARBA" id="ARBA00022617"/>
    </source>
</evidence>
<keyword evidence="6" id="KW-1185">Reference proteome</keyword>
<evidence type="ECO:0000313" key="5">
    <source>
        <dbReference type="EMBL" id="KAJ7758111.1"/>
    </source>
</evidence>
<evidence type="ECO:0000256" key="3">
    <source>
        <dbReference type="ARBA" id="ARBA00023004"/>
    </source>
</evidence>
<sequence>MSVIDLSLPLSDLVREGTKKAHEEVEVSPAAAAMLRGELPKEEYIRFLMMLWHIYDTFERGLERHQTNPVLEPTYNPTLLARAPPLSADIAYLLGVPESEWKTHRIHVRLMAAQPPALETYVARIQAIADSPEPSPLLAHAYVRYLGDLSGGQTIQRALAKAYGLTMGGAGLSFYAFKALHSSKLATQGDMKRIKEWFRAGMNKGAGDDMVVKEAVMNEASRVFEYTGAIFSEVSLEPQESKVLLDANAPRTYSLASVIAVILAVCIGHFLLTVTGFTGERGYEKLVLVEEWLSGKVSATTD</sequence>
<reference evidence="5" key="1">
    <citation type="submission" date="2023-03" db="EMBL/GenBank/DDBJ databases">
        <title>Massive genome expansion in bonnet fungi (Mycena s.s.) driven by repeated elements and novel gene families across ecological guilds.</title>
        <authorList>
            <consortium name="Lawrence Berkeley National Laboratory"/>
            <person name="Harder C.B."/>
            <person name="Miyauchi S."/>
            <person name="Viragh M."/>
            <person name="Kuo A."/>
            <person name="Thoen E."/>
            <person name="Andreopoulos B."/>
            <person name="Lu D."/>
            <person name="Skrede I."/>
            <person name="Drula E."/>
            <person name="Henrissat B."/>
            <person name="Morin E."/>
            <person name="Kohler A."/>
            <person name="Barry K."/>
            <person name="LaButti K."/>
            <person name="Morin E."/>
            <person name="Salamov A."/>
            <person name="Lipzen A."/>
            <person name="Mereny Z."/>
            <person name="Hegedus B."/>
            <person name="Baldrian P."/>
            <person name="Stursova M."/>
            <person name="Weitz H."/>
            <person name="Taylor A."/>
            <person name="Grigoriev I.V."/>
            <person name="Nagy L.G."/>
            <person name="Martin F."/>
            <person name="Kauserud H."/>
        </authorList>
    </citation>
    <scope>NUCLEOTIDE SEQUENCE</scope>
    <source>
        <strain evidence="5">CBHHK188m</strain>
    </source>
</reference>
<dbReference type="InterPro" id="IPR016084">
    <property type="entry name" value="Haem_Oase-like_multi-hlx"/>
</dbReference>
<dbReference type="GO" id="GO:0046872">
    <property type="term" value="F:metal ion binding"/>
    <property type="evidence" value="ECO:0007669"/>
    <property type="project" value="UniProtKB-KW"/>
</dbReference>
<dbReference type="AlphaFoldDB" id="A0AAD7J9Q5"/>
<keyword evidence="2" id="KW-0479">Metal-binding</keyword>
<keyword evidence="4" id="KW-0812">Transmembrane</keyword>
<dbReference type="EMBL" id="JARJLG010000056">
    <property type="protein sequence ID" value="KAJ7758111.1"/>
    <property type="molecule type" value="Genomic_DNA"/>
</dbReference>
<keyword evidence="1" id="KW-0349">Heme</keyword>
<organism evidence="5 6">
    <name type="scientific">Mycena maculata</name>
    <dbReference type="NCBI Taxonomy" id="230809"/>
    <lineage>
        <taxon>Eukaryota</taxon>
        <taxon>Fungi</taxon>
        <taxon>Dikarya</taxon>
        <taxon>Basidiomycota</taxon>
        <taxon>Agaricomycotina</taxon>
        <taxon>Agaricomycetes</taxon>
        <taxon>Agaricomycetidae</taxon>
        <taxon>Agaricales</taxon>
        <taxon>Marasmiineae</taxon>
        <taxon>Mycenaceae</taxon>
        <taxon>Mycena</taxon>
    </lineage>
</organism>
<dbReference type="Pfam" id="PF01126">
    <property type="entry name" value="Heme_oxygenase"/>
    <property type="match status" value="1"/>
</dbReference>
<dbReference type="PANTHER" id="PTHR10720">
    <property type="entry name" value="HEME OXYGENASE"/>
    <property type="match status" value="1"/>
</dbReference>
<dbReference type="Gene3D" id="1.20.910.10">
    <property type="entry name" value="Heme oxygenase-like"/>
    <property type="match status" value="1"/>
</dbReference>
<dbReference type="Proteomes" id="UP001215280">
    <property type="component" value="Unassembled WGS sequence"/>
</dbReference>
<dbReference type="InterPro" id="IPR016053">
    <property type="entry name" value="Haem_Oase-like"/>
</dbReference>
<feature type="transmembrane region" description="Helical" evidence="4">
    <location>
        <begin position="253"/>
        <end position="277"/>
    </location>
</feature>
<dbReference type="PANTHER" id="PTHR10720:SF0">
    <property type="entry name" value="HEME OXYGENASE"/>
    <property type="match status" value="1"/>
</dbReference>
<dbReference type="SUPFAM" id="SSF48613">
    <property type="entry name" value="Heme oxygenase-like"/>
    <property type="match status" value="1"/>
</dbReference>
<dbReference type="InterPro" id="IPR002051">
    <property type="entry name" value="Haem_Oase"/>
</dbReference>
<dbReference type="CDD" id="cd19165">
    <property type="entry name" value="HemeO"/>
    <property type="match status" value="1"/>
</dbReference>
<evidence type="ECO:0000313" key="6">
    <source>
        <dbReference type="Proteomes" id="UP001215280"/>
    </source>
</evidence>
<dbReference type="GO" id="GO:0004392">
    <property type="term" value="F:heme oxygenase (decyclizing) activity"/>
    <property type="evidence" value="ECO:0007669"/>
    <property type="project" value="InterPro"/>
</dbReference>
<evidence type="ECO:0008006" key="7">
    <source>
        <dbReference type="Google" id="ProtNLM"/>
    </source>
</evidence>
<keyword evidence="4" id="KW-1133">Transmembrane helix</keyword>
<keyword evidence="3" id="KW-0408">Iron</keyword>
<dbReference type="GO" id="GO:0006788">
    <property type="term" value="P:heme oxidation"/>
    <property type="evidence" value="ECO:0007669"/>
    <property type="project" value="InterPro"/>
</dbReference>
<name>A0AAD7J9Q5_9AGAR</name>